<sequence length="124" mass="13666">MGRSIQKRPGYHHEFQHGQMAFHHGYPGFHHGFHRPGWHFGHNHHGHHHGHRCPNNGLPNEATTLEPNVETTASGELSSLDSNNESTNADPSTTIESGELSSIDSNNESTNVDPSTTIESGEFI</sequence>
<reference evidence="2" key="2">
    <citation type="submission" date="2015-06" db="UniProtKB">
        <authorList>
            <consortium name="EnsemblMetazoa"/>
        </authorList>
    </citation>
    <scope>IDENTIFICATION</scope>
</reference>
<feature type="compositionally biased region" description="Polar residues" evidence="1">
    <location>
        <begin position="57"/>
        <end position="124"/>
    </location>
</feature>
<evidence type="ECO:0000313" key="3">
    <source>
        <dbReference type="Proteomes" id="UP000015102"/>
    </source>
</evidence>
<keyword evidence="3" id="KW-1185">Reference proteome</keyword>
<reference evidence="3" key="1">
    <citation type="submission" date="2013-02" db="EMBL/GenBank/DDBJ databases">
        <authorList>
            <person name="Hughes D."/>
        </authorList>
    </citation>
    <scope>NUCLEOTIDE SEQUENCE</scope>
    <source>
        <strain>Durham</strain>
        <strain evidence="3">NC isolate 2 -- Noor lab</strain>
    </source>
</reference>
<dbReference type="EnsemblMetazoa" id="MESCA008591-RA">
    <property type="protein sequence ID" value="MESCA008591-PA"/>
    <property type="gene ID" value="MESCA008591"/>
</dbReference>
<protein>
    <submittedName>
        <fullName evidence="2">Uncharacterized protein</fullName>
    </submittedName>
</protein>
<organism evidence="2 3">
    <name type="scientific">Megaselia scalaris</name>
    <name type="common">Humpbacked fly</name>
    <name type="synonym">Phora scalaris</name>
    <dbReference type="NCBI Taxonomy" id="36166"/>
    <lineage>
        <taxon>Eukaryota</taxon>
        <taxon>Metazoa</taxon>
        <taxon>Ecdysozoa</taxon>
        <taxon>Arthropoda</taxon>
        <taxon>Hexapoda</taxon>
        <taxon>Insecta</taxon>
        <taxon>Pterygota</taxon>
        <taxon>Neoptera</taxon>
        <taxon>Endopterygota</taxon>
        <taxon>Diptera</taxon>
        <taxon>Brachycera</taxon>
        <taxon>Muscomorpha</taxon>
        <taxon>Platypezoidea</taxon>
        <taxon>Phoridae</taxon>
        <taxon>Megaseliini</taxon>
        <taxon>Megaselia</taxon>
    </lineage>
</organism>
<evidence type="ECO:0000313" key="2">
    <source>
        <dbReference type="EnsemblMetazoa" id="MESCA008591-PA"/>
    </source>
</evidence>
<dbReference type="EMBL" id="CAQQ02380108">
    <property type="status" value="NOT_ANNOTATED_CDS"/>
    <property type="molecule type" value="Genomic_DNA"/>
</dbReference>
<feature type="region of interest" description="Disordered" evidence="1">
    <location>
        <begin position="32"/>
        <end position="124"/>
    </location>
</feature>
<name>T1GXN8_MEGSC</name>
<accession>T1GXN8</accession>
<dbReference type="AlphaFoldDB" id="T1GXN8"/>
<dbReference type="HOGENOM" id="CLU_2006509_0_0_1"/>
<proteinExistence type="predicted"/>
<dbReference type="Proteomes" id="UP000015102">
    <property type="component" value="Unassembled WGS sequence"/>
</dbReference>
<feature type="compositionally biased region" description="Basic residues" evidence="1">
    <location>
        <begin position="32"/>
        <end position="52"/>
    </location>
</feature>
<dbReference type="EMBL" id="CAQQ02380109">
    <property type="status" value="NOT_ANNOTATED_CDS"/>
    <property type="molecule type" value="Genomic_DNA"/>
</dbReference>
<evidence type="ECO:0000256" key="1">
    <source>
        <dbReference type="SAM" id="MobiDB-lite"/>
    </source>
</evidence>